<accession>A0A8C6UHD2</accession>
<evidence type="ECO:0000313" key="11">
    <source>
        <dbReference type="Ensembl" id="ENSNMLP00000036683.1"/>
    </source>
</evidence>
<feature type="region of interest" description="Disordered" evidence="8">
    <location>
        <begin position="689"/>
        <end position="856"/>
    </location>
</feature>
<feature type="region of interest" description="Disordered" evidence="8">
    <location>
        <begin position="1"/>
        <end position="33"/>
    </location>
</feature>
<comment type="subcellular location">
    <subcellularLocation>
        <location evidence="1">Nucleus</location>
    </subcellularLocation>
</comment>
<dbReference type="GO" id="GO:0032870">
    <property type="term" value="P:cellular response to hormone stimulus"/>
    <property type="evidence" value="ECO:0007669"/>
    <property type="project" value="TreeGrafter"/>
</dbReference>
<feature type="domain" description="BHLH" evidence="10">
    <location>
        <begin position="23"/>
        <end position="80"/>
    </location>
</feature>
<feature type="compositionally biased region" description="Polar residues" evidence="8">
    <location>
        <begin position="425"/>
        <end position="446"/>
    </location>
</feature>
<dbReference type="Proteomes" id="UP000694523">
    <property type="component" value="Unplaced"/>
</dbReference>
<dbReference type="InterPro" id="IPR013767">
    <property type="entry name" value="PAS_fold"/>
</dbReference>
<dbReference type="GO" id="GO:0046983">
    <property type="term" value="F:protein dimerization activity"/>
    <property type="evidence" value="ECO:0007669"/>
    <property type="project" value="InterPro"/>
</dbReference>
<dbReference type="PANTHER" id="PTHR10684:SF1">
    <property type="entry name" value="NUCLEAR RECEPTOR COACTIVATOR 1"/>
    <property type="match status" value="1"/>
</dbReference>
<protein>
    <submittedName>
        <fullName evidence="11">Nuclear receptor coactivator 1</fullName>
    </submittedName>
</protein>
<evidence type="ECO:0000259" key="10">
    <source>
        <dbReference type="PROSITE" id="PS50888"/>
    </source>
</evidence>
<dbReference type="GO" id="GO:0005634">
    <property type="term" value="C:nucleus"/>
    <property type="evidence" value="ECO:0007669"/>
    <property type="project" value="UniProtKB-SubCell"/>
</dbReference>
<feature type="compositionally biased region" description="Polar residues" evidence="8">
    <location>
        <begin position="609"/>
        <end position="620"/>
    </location>
</feature>
<feature type="region of interest" description="Disordered" evidence="8">
    <location>
        <begin position="1375"/>
        <end position="1395"/>
    </location>
</feature>
<evidence type="ECO:0000256" key="1">
    <source>
        <dbReference type="ARBA" id="ARBA00004123"/>
    </source>
</evidence>
<feature type="region of interest" description="Disordered" evidence="8">
    <location>
        <begin position="609"/>
        <end position="652"/>
    </location>
</feature>
<dbReference type="GO" id="GO:0003713">
    <property type="term" value="F:transcription coactivator activity"/>
    <property type="evidence" value="ECO:0007669"/>
    <property type="project" value="InterPro"/>
</dbReference>
<evidence type="ECO:0000256" key="4">
    <source>
        <dbReference type="ARBA" id="ARBA00023015"/>
    </source>
</evidence>
<dbReference type="InterPro" id="IPR014920">
    <property type="entry name" value="Nuc_rcpt_coact_Ncoa-typ"/>
</dbReference>
<feature type="compositionally biased region" description="Low complexity" evidence="8">
    <location>
        <begin position="1247"/>
        <end position="1256"/>
    </location>
</feature>
<dbReference type="SMART" id="SM00091">
    <property type="entry name" value="PAS"/>
    <property type="match status" value="1"/>
</dbReference>
<keyword evidence="6" id="KW-0804">Transcription</keyword>
<dbReference type="SUPFAM" id="SSF47459">
    <property type="entry name" value="HLH, helix-loop-helix DNA-binding domain"/>
    <property type="match status" value="1"/>
</dbReference>
<feature type="region of interest" description="Disordered" evidence="8">
    <location>
        <begin position="1226"/>
        <end position="1269"/>
    </location>
</feature>
<dbReference type="InterPro" id="IPR035965">
    <property type="entry name" value="PAS-like_dom_sf"/>
</dbReference>
<dbReference type="Ensembl" id="ENSNMLT00000040865.1">
    <property type="protein sequence ID" value="ENSNMLP00000036683.1"/>
    <property type="gene ID" value="ENSNMLG00000022746.1"/>
</dbReference>
<feature type="region of interest" description="Disordered" evidence="8">
    <location>
        <begin position="565"/>
        <end position="595"/>
    </location>
</feature>
<feature type="compositionally biased region" description="Low complexity" evidence="8">
    <location>
        <begin position="771"/>
        <end position="804"/>
    </location>
</feature>
<evidence type="ECO:0000256" key="3">
    <source>
        <dbReference type="ARBA" id="ARBA00022737"/>
    </source>
</evidence>
<dbReference type="NCBIfam" id="TIGR00229">
    <property type="entry name" value="sensory_box"/>
    <property type="match status" value="1"/>
</dbReference>
<evidence type="ECO:0000256" key="5">
    <source>
        <dbReference type="ARBA" id="ARBA00023159"/>
    </source>
</evidence>
<comment type="similarity">
    <text evidence="2">Belongs to the SRC/p160 nuclear receptor coactivator family.</text>
</comment>
<name>A0A8C6UHD2_9GOBI</name>
<reference evidence="11" key="1">
    <citation type="submission" date="2025-08" db="UniProtKB">
        <authorList>
            <consortium name="Ensembl"/>
        </authorList>
    </citation>
    <scope>IDENTIFICATION</scope>
</reference>
<dbReference type="InterPro" id="IPR009110">
    <property type="entry name" value="Nuc_rcpt_coact"/>
</dbReference>
<dbReference type="InterPro" id="IPR011598">
    <property type="entry name" value="bHLH_dom"/>
</dbReference>
<feature type="compositionally biased region" description="Polar residues" evidence="8">
    <location>
        <begin position="516"/>
        <end position="530"/>
    </location>
</feature>
<dbReference type="GO" id="GO:0016922">
    <property type="term" value="F:nuclear receptor binding"/>
    <property type="evidence" value="ECO:0007669"/>
    <property type="project" value="InterPro"/>
</dbReference>
<dbReference type="SMART" id="SM00353">
    <property type="entry name" value="HLH"/>
    <property type="match status" value="1"/>
</dbReference>
<dbReference type="InterPro" id="IPR056193">
    <property type="entry name" value="bHLH_NCOA1-3"/>
</dbReference>
<dbReference type="FunFam" id="4.10.280.10:FF:000008">
    <property type="entry name" value="Nuclear receptor coactivator"/>
    <property type="match status" value="1"/>
</dbReference>
<feature type="compositionally biased region" description="Polar residues" evidence="8">
    <location>
        <begin position="1236"/>
        <end position="1246"/>
    </location>
</feature>
<dbReference type="CDD" id="cd00130">
    <property type="entry name" value="PAS"/>
    <property type="match status" value="1"/>
</dbReference>
<feature type="region of interest" description="Disordered" evidence="8">
    <location>
        <begin position="368"/>
        <end position="551"/>
    </location>
</feature>
<dbReference type="InterPro" id="IPR028819">
    <property type="entry name" value="NCOA1_bHLH"/>
</dbReference>
<dbReference type="InterPro" id="IPR017426">
    <property type="entry name" value="Nuclear_rcpt_coactivator"/>
</dbReference>
<feature type="compositionally biased region" description="Low complexity" evidence="8">
    <location>
        <begin position="391"/>
        <end position="424"/>
    </location>
</feature>
<dbReference type="InterPro" id="IPR000014">
    <property type="entry name" value="PAS"/>
</dbReference>
<evidence type="ECO:0000256" key="2">
    <source>
        <dbReference type="ARBA" id="ARBA00009933"/>
    </source>
</evidence>
<evidence type="ECO:0000256" key="6">
    <source>
        <dbReference type="ARBA" id="ARBA00023163"/>
    </source>
</evidence>
<dbReference type="SUPFAM" id="SSF55785">
    <property type="entry name" value="PYP-like sensor domain (PAS domain)"/>
    <property type="match status" value="2"/>
</dbReference>
<dbReference type="PROSITE" id="PS50112">
    <property type="entry name" value="PAS"/>
    <property type="match status" value="1"/>
</dbReference>
<dbReference type="Gene3D" id="4.10.280.10">
    <property type="entry name" value="Helix-loop-helix DNA-binding domain"/>
    <property type="match status" value="1"/>
</dbReference>
<dbReference type="PANTHER" id="PTHR10684">
    <property type="entry name" value="NUCLEAR RECEPTOR COACTIVATOR"/>
    <property type="match status" value="1"/>
</dbReference>
<keyword evidence="3" id="KW-0677">Repeat</keyword>
<sequence length="1403" mass="150202">MSAVGESPLDPATPESRKRKGSPCDTSGQSVEKRRRELECRYIEELAELLSSNMSDITSLSVKPDKCHILKSTVDQIQQIRRREQEKAALLSPDDDVQKSDISSSSQGLMEKAALGPMLLEALDGFFFVVNREGRIVFVSENVTSYLGYTQEELMTSSVYSILHLGDHNQFVRNLLPKSLVNGAPWPQEQGQRSSHTFNCRMLKRPPDEADSENQEARQQYEFMQCFTVSRPLQEEGDDLQSCLICIACRVPRPQPVTESFITKQDPTGKIISIETSSLRATGRPGWEDLVRKCIYAFFQPQGKEPSHAKKLLHEVMTHGTAVSPLYHFTLSDGTPLSAQTRCKFCCPPNPDVQPFIMGVHTIDREHNTASSQENTNPSLPLSQGSNAQTPSRSPTLPPSSNSSQGSGLTTSSLHHNNSNTSSHGQSPATPTGYLTPNRTCTQQVNSPSPLSSPLTATPTSFMSPRMPRASPGLGGSPRAPGNPFSPSTAGLHSPAGGASSGTSGGTAGSFSLSSPVQRQASTPRPSSAKPSEGSEGGVEDAVKNPVPSVSPLGTLRLNQLLDSNGAGAETNNIHNSATPHPNPHPAPQCPASHSTLTERHKILHRLLQDTNDSSNCAEDSSNKTEVDIKKEPPASPALATGGTKSSSKEPQDHQLLRFLLDTDEKDLGDLPPPSALSLQTVRVKLEKRASESESCTGPLPTGSSATSKPPGVNCTLTSGVSPKASPRDSRKTSRDSTMSGAAVDVDPLTQLLPGLRGPTGAKQGSEDLTPQLQSPLPPLQALSPQMHSPSPQLKLQSPSQLQPAEASTPHNVSVKREPPLQSTFDFNPPTPNQNQRDPFLTPKDSSPFPEQDIFSSSTGLTKMDVADSQFQPLALSDTLPFDVLGNPLQAPLASPQEQCVPCTLDDVLGPPTTPEVRTDEKALLEQLVSFLSGTDESELAELDKALGIDKLVQGGCFEPVPQTFPTQQSTATPVSLDPKLPSYPSQFTAAPPFAPEMAAVGPQVMSFGTPRGAFPGGTASVGVRQAMNRPQVMGPQLRQAPNQLRLQLQQRLQGPQQMQNRMAGLNQFPAGAQHMNAGVRQGVQQPQMASPQPPLNAQMVAQRQRELYSNQHRQRQLFQQKVLMMRQNMATAPTGGVGPVRIPKLAPVTPQPPQQFTFPQGYSPVTGNPPTSPSNFSPMAAGPLDNKLTARVSLNQAPLGTVPGQFNNVNTMQTGLFQQFAGNIQTDPAFPPEMSPTSPLLSPQNSTSQSPLLQQVPPPSYQSPDMKSWQQAGINSNSLFSPSGQSAGQAFSQQEAYNNMSVTVSMAGGSGGVASVPSMGQPIAMSNNNLSTIGPACSDQQQVAQVQQVQVFADVQCTVNLVGSDSYLNPGAMVGAGPLRRGPSRRAPRTRRPNRRVFCNSC</sequence>
<keyword evidence="12" id="KW-1185">Reference proteome</keyword>
<evidence type="ECO:0000256" key="8">
    <source>
        <dbReference type="SAM" id="MobiDB-lite"/>
    </source>
</evidence>
<feature type="domain" description="PAS" evidence="9">
    <location>
        <begin position="119"/>
        <end position="183"/>
    </location>
</feature>
<keyword evidence="5" id="KW-0010">Activator</keyword>
<feature type="compositionally biased region" description="Polar residues" evidence="8">
    <location>
        <begin position="369"/>
        <end position="390"/>
    </location>
</feature>
<dbReference type="GO" id="GO:0045944">
    <property type="term" value="P:positive regulation of transcription by RNA polymerase II"/>
    <property type="evidence" value="ECO:0007669"/>
    <property type="project" value="TreeGrafter"/>
</dbReference>
<dbReference type="InterPro" id="IPR036638">
    <property type="entry name" value="HLH_DNA-bd_sf"/>
</dbReference>
<organism evidence="11 12">
    <name type="scientific">Neogobius melanostomus</name>
    <name type="common">round goby</name>
    <dbReference type="NCBI Taxonomy" id="47308"/>
    <lineage>
        <taxon>Eukaryota</taxon>
        <taxon>Metazoa</taxon>
        <taxon>Chordata</taxon>
        <taxon>Craniata</taxon>
        <taxon>Vertebrata</taxon>
        <taxon>Euteleostomi</taxon>
        <taxon>Actinopterygii</taxon>
        <taxon>Neopterygii</taxon>
        <taxon>Teleostei</taxon>
        <taxon>Neoteleostei</taxon>
        <taxon>Acanthomorphata</taxon>
        <taxon>Gobiaria</taxon>
        <taxon>Gobiiformes</taxon>
        <taxon>Gobioidei</taxon>
        <taxon>Gobiidae</taxon>
        <taxon>Benthophilinae</taxon>
        <taxon>Neogobiini</taxon>
        <taxon>Neogobius</taxon>
    </lineage>
</organism>
<dbReference type="SMART" id="SM01151">
    <property type="entry name" value="DUF1518"/>
    <property type="match status" value="1"/>
</dbReference>
<dbReference type="Pfam" id="PF00989">
    <property type="entry name" value="PAS"/>
    <property type="match status" value="1"/>
</dbReference>
<feature type="compositionally biased region" description="Basic and acidic residues" evidence="8">
    <location>
        <begin position="726"/>
        <end position="735"/>
    </location>
</feature>
<dbReference type="CDD" id="cd18948">
    <property type="entry name" value="bHLH-PAS_NCoA1_SRC1"/>
    <property type="match status" value="1"/>
</dbReference>
<evidence type="ECO:0000313" key="12">
    <source>
        <dbReference type="Proteomes" id="UP000694523"/>
    </source>
</evidence>
<dbReference type="InterPro" id="IPR010011">
    <property type="entry name" value="NCO_DUF1518"/>
</dbReference>
<feature type="compositionally biased region" description="Gly residues" evidence="8">
    <location>
        <begin position="499"/>
        <end position="508"/>
    </location>
</feature>
<dbReference type="Gene3D" id="6.10.140.410">
    <property type="match status" value="1"/>
</dbReference>
<feature type="compositionally biased region" description="Low complexity" evidence="8">
    <location>
        <begin position="447"/>
        <end position="461"/>
    </location>
</feature>
<dbReference type="Pfam" id="PF23172">
    <property type="entry name" value="bHLH_NCOA"/>
    <property type="match status" value="1"/>
</dbReference>
<reference evidence="11" key="2">
    <citation type="submission" date="2025-09" db="UniProtKB">
        <authorList>
            <consortium name="Ensembl"/>
        </authorList>
    </citation>
    <scope>IDENTIFICATION</scope>
</reference>
<dbReference type="FunFam" id="3.30.450.20:FF:000007">
    <property type="entry name" value="Nuclear receptor coactivator"/>
    <property type="match status" value="1"/>
</dbReference>
<feature type="compositionally biased region" description="Basic and acidic residues" evidence="8">
    <location>
        <begin position="621"/>
        <end position="633"/>
    </location>
</feature>
<dbReference type="PROSITE" id="PS50888">
    <property type="entry name" value="BHLH"/>
    <property type="match status" value="1"/>
</dbReference>
<proteinExistence type="inferred from homology"/>
<dbReference type="InterPro" id="IPR037077">
    <property type="entry name" value="Nuc_rcpt_coact_Ncoa_int_sf"/>
</dbReference>
<evidence type="ECO:0000256" key="7">
    <source>
        <dbReference type="ARBA" id="ARBA00023242"/>
    </source>
</evidence>
<dbReference type="Pfam" id="PF08815">
    <property type="entry name" value="Nuc_rec_co-act"/>
    <property type="match status" value="1"/>
</dbReference>
<dbReference type="Gene3D" id="3.30.450.20">
    <property type="entry name" value="PAS domain"/>
    <property type="match status" value="2"/>
</dbReference>
<keyword evidence="7" id="KW-0539">Nucleus</keyword>
<keyword evidence="4" id="KW-0805">Transcription regulation</keyword>
<dbReference type="SUPFAM" id="SSF69125">
    <property type="entry name" value="Nuclear receptor coactivator interlocking domain"/>
    <property type="match status" value="1"/>
</dbReference>
<dbReference type="Pfam" id="PF14598">
    <property type="entry name" value="PAS_11"/>
    <property type="match status" value="1"/>
</dbReference>
<feature type="compositionally biased region" description="Basic residues" evidence="8">
    <location>
        <begin position="1383"/>
        <end position="1395"/>
    </location>
</feature>
<evidence type="ECO:0000259" key="9">
    <source>
        <dbReference type="PROSITE" id="PS50112"/>
    </source>
</evidence>